<dbReference type="InterPro" id="IPR006439">
    <property type="entry name" value="HAD-SF_hydro_IA"/>
</dbReference>
<comment type="similarity">
    <text evidence="3">Belongs to the HAD-like hydrolase superfamily. CbbY/CbbZ/Gph/YieH family.</text>
</comment>
<protein>
    <recommendedName>
        <fullName evidence="4">phosphoglycolate phosphatase</fullName>
        <ecNumber evidence="4">3.1.3.18</ecNumber>
    </recommendedName>
</protein>
<dbReference type="Gene3D" id="1.10.150.240">
    <property type="entry name" value="Putative phosphatase, domain 2"/>
    <property type="match status" value="1"/>
</dbReference>
<evidence type="ECO:0000256" key="1">
    <source>
        <dbReference type="ARBA" id="ARBA00000830"/>
    </source>
</evidence>
<dbReference type="SFLD" id="SFLDS00003">
    <property type="entry name" value="Haloacid_Dehalogenase"/>
    <property type="match status" value="1"/>
</dbReference>
<evidence type="ECO:0000256" key="2">
    <source>
        <dbReference type="ARBA" id="ARBA00004818"/>
    </source>
</evidence>
<dbReference type="NCBIfam" id="TIGR01549">
    <property type="entry name" value="HAD-SF-IA-v1"/>
    <property type="match status" value="1"/>
</dbReference>
<dbReference type="Proteomes" id="UP001243757">
    <property type="component" value="Unassembled WGS sequence"/>
</dbReference>
<sequence>METKMPIDAILFDKDGTLFDFGATWNVWTRRVIDDLSGGDPALVEALAAAVHFDLDSGSYHPDSPVIAGTNREAAECLASALPGRDLAEIERHLSVSAAEAPLSPAVPLAELLDALAARGLYLGVMTNDTEYSARAQLGGAGVLDRFDFVAGFDSGYGAKPAPDPLLAFCDAVGVAPGRAAMVGDSTHDLIAGRAAGMATLGVLTGLAGPEELAPHADAVFPDIGHIPDWLTARLGTRG</sequence>
<comment type="pathway">
    <text evidence="2">Organic acid metabolism; glycolate biosynthesis; glycolate from 2-phosphoglycolate: step 1/1.</text>
</comment>
<dbReference type="InterPro" id="IPR023214">
    <property type="entry name" value="HAD_sf"/>
</dbReference>
<comment type="caution">
    <text evidence="5">The sequence shown here is derived from an EMBL/GenBank/DDBJ whole genome shotgun (WGS) entry which is preliminary data.</text>
</comment>
<dbReference type="RefSeq" id="WP_284480899.1">
    <property type="nucleotide sequence ID" value="NZ_JASNJD010000006.1"/>
</dbReference>
<reference evidence="5 6" key="1">
    <citation type="submission" date="2023-05" db="EMBL/GenBank/DDBJ databases">
        <title>Pseudodonghicola sp. nov.</title>
        <authorList>
            <person name="Huang J."/>
        </authorList>
    </citation>
    <scope>NUCLEOTIDE SEQUENCE [LARGE SCALE GENOMIC DNA]</scope>
    <source>
        <strain evidence="5 6">IC7</strain>
    </source>
</reference>
<dbReference type="InterPro" id="IPR036412">
    <property type="entry name" value="HAD-like_sf"/>
</dbReference>
<name>A0ABT7F0H8_9RHOB</name>
<organism evidence="5 6">
    <name type="scientific">Pseudodonghicola flavimaris</name>
    <dbReference type="NCBI Taxonomy" id="3050036"/>
    <lineage>
        <taxon>Bacteria</taxon>
        <taxon>Pseudomonadati</taxon>
        <taxon>Pseudomonadota</taxon>
        <taxon>Alphaproteobacteria</taxon>
        <taxon>Rhodobacterales</taxon>
        <taxon>Paracoccaceae</taxon>
        <taxon>Pseudodonghicola</taxon>
    </lineage>
</organism>
<dbReference type="Gene3D" id="3.40.50.1000">
    <property type="entry name" value="HAD superfamily/HAD-like"/>
    <property type="match status" value="1"/>
</dbReference>
<dbReference type="PANTHER" id="PTHR43434">
    <property type="entry name" value="PHOSPHOGLYCOLATE PHOSPHATASE"/>
    <property type="match status" value="1"/>
</dbReference>
<accession>A0ABT7F0H8</accession>
<dbReference type="EC" id="3.1.3.18" evidence="4"/>
<dbReference type="InterPro" id="IPR050155">
    <property type="entry name" value="HAD-like_hydrolase_sf"/>
</dbReference>
<keyword evidence="6" id="KW-1185">Reference proteome</keyword>
<dbReference type="InterPro" id="IPR023198">
    <property type="entry name" value="PGP-like_dom2"/>
</dbReference>
<dbReference type="PRINTS" id="PR00413">
    <property type="entry name" value="HADHALOGNASE"/>
</dbReference>
<evidence type="ECO:0000313" key="5">
    <source>
        <dbReference type="EMBL" id="MDK3018090.1"/>
    </source>
</evidence>
<dbReference type="GO" id="GO:0016787">
    <property type="term" value="F:hydrolase activity"/>
    <property type="evidence" value="ECO:0007669"/>
    <property type="project" value="UniProtKB-KW"/>
</dbReference>
<comment type="catalytic activity">
    <reaction evidence="1">
        <text>2-phosphoglycolate + H2O = glycolate + phosphate</text>
        <dbReference type="Rhea" id="RHEA:14369"/>
        <dbReference type="ChEBI" id="CHEBI:15377"/>
        <dbReference type="ChEBI" id="CHEBI:29805"/>
        <dbReference type="ChEBI" id="CHEBI:43474"/>
        <dbReference type="ChEBI" id="CHEBI:58033"/>
        <dbReference type="EC" id="3.1.3.18"/>
    </reaction>
</comment>
<dbReference type="SFLD" id="SFLDG01129">
    <property type="entry name" value="C1.5:_HAD__Beta-PGM__Phosphata"/>
    <property type="match status" value="1"/>
</dbReference>
<dbReference type="Pfam" id="PF00702">
    <property type="entry name" value="Hydrolase"/>
    <property type="match status" value="1"/>
</dbReference>
<dbReference type="SUPFAM" id="SSF56784">
    <property type="entry name" value="HAD-like"/>
    <property type="match status" value="1"/>
</dbReference>
<gene>
    <name evidence="5" type="ORF">QO033_10420</name>
</gene>
<evidence type="ECO:0000256" key="4">
    <source>
        <dbReference type="ARBA" id="ARBA00013078"/>
    </source>
</evidence>
<keyword evidence="5" id="KW-0378">Hydrolase</keyword>
<evidence type="ECO:0000313" key="6">
    <source>
        <dbReference type="Proteomes" id="UP001243757"/>
    </source>
</evidence>
<evidence type="ECO:0000256" key="3">
    <source>
        <dbReference type="ARBA" id="ARBA00006171"/>
    </source>
</evidence>
<proteinExistence type="inferred from homology"/>
<dbReference type="EMBL" id="JASNJD010000006">
    <property type="protein sequence ID" value="MDK3018090.1"/>
    <property type="molecule type" value="Genomic_DNA"/>
</dbReference>
<dbReference type="PANTHER" id="PTHR43434:SF1">
    <property type="entry name" value="PHOSPHOGLYCOLATE PHOSPHATASE"/>
    <property type="match status" value="1"/>
</dbReference>